<dbReference type="GO" id="GO:0005886">
    <property type="term" value="C:plasma membrane"/>
    <property type="evidence" value="ECO:0007669"/>
    <property type="project" value="TreeGrafter"/>
</dbReference>
<dbReference type="EMBL" id="DVJJ01000074">
    <property type="protein sequence ID" value="HIS64647.1"/>
    <property type="molecule type" value="Genomic_DNA"/>
</dbReference>
<dbReference type="AlphaFoldDB" id="A0A9D1F8X4"/>
<evidence type="ECO:0000313" key="9">
    <source>
        <dbReference type="Proteomes" id="UP000886741"/>
    </source>
</evidence>
<dbReference type="PROSITE" id="PS50885">
    <property type="entry name" value="HAMP"/>
    <property type="match status" value="1"/>
</dbReference>
<dbReference type="Pfam" id="PF00015">
    <property type="entry name" value="MCPsignal"/>
    <property type="match status" value="1"/>
</dbReference>
<gene>
    <name evidence="8" type="ORF">IAA83_04660</name>
</gene>
<dbReference type="PROSITE" id="PS50111">
    <property type="entry name" value="CHEMOTAXIS_TRANSDUC_2"/>
    <property type="match status" value="1"/>
</dbReference>
<evidence type="ECO:0000259" key="6">
    <source>
        <dbReference type="PROSITE" id="PS50111"/>
    </source>
</evidence>
<reference evidence="8" key="2">
    <citation type="journal article" date="2021" name="PeerJ">
        <title>Extensive microbial diversity within the chicken gut microbiome revealed by metagenomics and culture.</title>
        <authorList>
            <person name="Gilroy R."/>
            <person name="Ravi A."/>
            <person name="Getino M."/>
            <person name="Pursley I."/>
            <person name="Horton D.L."/>
            <person name="Alikhan N.F."/>
            <person name="Baker D."/>
            <person name="Gharbi K."/>
            <person name="Hall N."/>
            <person name="Watson M."/>
            <person name="Adriaenssens E.M."/>
            <person name="Foster-Nyarko E."/>
            <person name="Jarju S."/>
            <person name="Secka A."/>
            <person name="Antonio M."/>
            <person name="Oren A."/>
            <person name="Chaudhuri R.R."/>
            <person name="La Ragione R."/>
            <person name="Hildebrand F."/>
            <person name="Pallen M.J."/>
        </authorList>
    </citation>
    <scope>NUCLEOTIDE SEQUENCE</scope>
    <source>
        <strain evidence="8">ChiBcec16-1751</strain>
    </source>
</reference>
<dbReference type="Gene3D" id="1.10.287.950">
    <property type="entry name" value="Methyl-accepting chemotaxis protein"/>
    <property type="match status" value="1"/>
</dbReference>
<dbReference type="InterPro" id="IPR004089">
    <property type="entry name" value="MCPsignal_dom"/>
</dbReference>
<accession>A0A9D1F8X4</accession>
<organism evidence="8 9">
    <name type="scientific">Candidatus Avoscillospira avistercoris</name>
    <dbReference type="NCBI Taxonomy" id="2840707"/>
    <lineage>
        <taxon>Bacteria</taxon>
        <taxon>Bacillati</taxon>
        <taxon>Bacillota</taxon>
        <taxon>Clostridia</taxon>
        <taxon>Eubacteriales</taxon>
        <taxon>Oscillospiraceae</taxon>
        <taxon>Oscillospiraceae incertae sedis</taxon>
        <taxon>Candidatus Avoscillospira</taxon>
    </lineage>
</organism>
<dbReference type="PANTHER" id="PTHR43531:SF11">
    <property type="entry name" value="METHYL-ACCEPTING CHEMOTAXIS PROTEIN 3"/>
    <property type="match status" value="1"/>
</dbReference>
<dbReference type="GO" id="GO:0004888">
    <property type="term" value="F:transmembrane signaling receptor activity"/>
    <property type="evidence" value="ECO:0007669"/>
    <property type="project" value="TreeGrafter"/>
</dbReference>
<feature type="transmembrane region" description="Helical" evidence="5">
    <location>
        <begin position="7"/>
        <end position="30"/>
    </location>
</feature>
<keyword evidence="5" id="KW-0812">Transmembrane</keyword>
<protein>
    <submittedName>
        <fullName evidence="8">Methyl-accepting chemotaxis protein</fullName>
    </submittedName>
</protein>
<feature type="coiled-coil region" evidence="4">
    <location>
        <begin position="468"/>
        <end position="502"/>
    </location>
</feature>
<feature type="domain" description="Methyl-accepting transducer" evidence="6">
    <location>
        <begin position="414"/>
        <end position="647"/>
    </location>
</feature>
<proteinExistence type="inferred from homology"/>
<reference evidence="8" key="1">
    <citation type="submission" date="2020-10" db="EMBL/GenBank/DDBJ databases">
        <authorList>
            <person name="Gilroy R."/>
        </authorList>
    </citation>
    <scope>NUCLEOTIDE SEQUENCE</scope>
    <source>
        <strain evidence="8">ChiBcec16-1751</strain>
    </source>
</reference>
<evidence type="ECO:0000256" key="4">
    <source>
        <dbReference type="SAM" id="Coils"/>
    </source>
</evidence>
<name>A0A9D1F8X4_9FIRM</name>
<keyword evidence="5" id="KW-0472">Membrane</keyword>
<dbReference type="PANTHER" id="PTHR43531">
    <property type="entry name" value="PROTEIN ICFG"/>
    <property type="match status" value="1"/>
</dbReference>
<dbReference type="Gene3D" id="3.30.450.20">
    <property type="entry name" value="PAS domain"/>
    <property type="match status" value="1"/>
</dbReference>
<evidence type="ECO:0000313" key="8">
    <source>
        <dbReference type="EMBL" id="HIS64647.1"/>
    </source>
</evidence>
<comment type="caution">
    <text evidence="8">The sequence shown here is derived from an EMBL/GenBank/DDBJ whole genome shotgun (WGS) entry which is preliminary data.</text>
</comment>
<dbReference type="InterPro" id="IPR051310">
    <property type="entry name" value="MCP_chemotaxis"/>
</dbReference>
<keyword evidence="3" id="KW-0807">Transducer</keyword>
<comment type="similarity">
    <text evidence="2">Belongs to the methyl-accepting chemotaxis (MCP) protein family.</text>
</comment>
<dbReference type="GO" id="GO:0007165">
    <property type="term" value="P:signal transduction"/>
    <property type="evidence" value="ECO:0007669"/>
    <property type="project" value="UniProtKB-KW"/>
</dbReference>
<keyword evidence="4" id="KW-0175">Coiled coil</keyword>
<sequence length="662" mass="71128">MKLRTKILLPISIISICAVLALGGISYFFAQREVIRIYRDQIESTIVSLEEEIKITEQVQDVVISDVRSRNLSLTKVLAQFISLRLSQMTPPAQYNAAELQALADQLGVSEIHVIDANGILFWSNMEQHYGFDINSTEQAREFMKLVEDPTLEIIQDPQPNSIGQMVQYTGVALDGGKGIVQVGMEAQMTEALNNVLSLQNRIQSMKIGETGSVGVVQNGVYVAHSDAAQVGATANASLTSAGVQADWVRLNGQKYLAAAAQYEDMTIVACLPASEYAASLSTMLVANGTVGLVTVVALVVALFFCLQTIVLRPVQELSGNLRLIQQGRLSEINVQHESHDELGQLASDMRDISSGLSQVMRAQSDMLGAFAAGDFTARPSRPEAYVGEYSGLLEASLRMSQNVSNALREINEAANQVDAGATQVSNSAQALAQGATKQASAVSQLTATVEDISNQISTQLADSAVYVESSNAQAQEAKKNLDDSRRKMQELMDAMEEIKERSFNIQEIIKTIDDIAFQTNILALNAAVEAARAGTAGKGFAVVADEVRSLAAKSAEASRKTQELIRSSIQSVERGTDLVCDTVEVVNQTAEYASNTVAAMTKIAQAAKEQGDSLVQVTEGLEQISGVVCNNSATAEESAAVSEEMNGQAAMLKNLVNQFRI</sequence>
<evidence type="ECO:0000259" key="7">
    <source>
        <dbReference type="PROSITE" id="PS50885"/>
    </source>
</evidence>
<evidence type="ECO:0000256" key="3">
    <source>
        <dbReference type="PROSITE-ProRule" id="PRU00284"/>
    </source>
</evidence>
<feature type="domain" description="HAMP" evidence="7">
    <location>
        <begin position="309"/>
        <end position="362"/>
    </location>
</feature>
<dbReference type="Proteomes" id="UP000886741">
    <property type="component" value="Unassembled WGS sequence"/>
</dbReference>
<evidence type="ECO:0000256" key="1">
    <source>
        <dbReference type="ARBA" id="ARBA00022500"/>
    </source>
</evidence>
<dbReference type="CDD" id="cd06225">
    <property type="entry name" value="HAMP"/>
    <property type="match status" value="1"/>
</dbReference>
<dbReference type="SUPFAM" id="SSF58104">
    <property type="entry name" value="Methyl-accepting chemotaxis protein (MCP) signaling domain"/>
    <property type="match status" value="1"/>
</dbReference>
<evidence type="ECO:0000256" key="5">
    <source>
        <dbReference type="SAM" id="Phobius"/>
    </source>
</evidence>
<dbReference type="GO" id="GO:0006935">
    <property type="term" value="P:chemotaxis"/>
    <property type="evidence" value="ECO:0007669"/>
    <property type="project" value="UniProtKB-KW"/>
</dbReference>
<dbReference type="SMART" id="SM00283">
    <property type="entry name" value="MA"/>
    <property type="match status" value="1"/>
</dbReference>
<keyword evidence="5" id="KW-1133">Transmembrane helix</keyword>
<keyword evidence="1" id="KW-0145">Chemotaxis</keyword>
<evidence type="ECO:0000256" key="2">
    <source>
        <dbReference type="ARBA" id="ARBA00029447"/>
    </source>
</evidence>
<dbReference type="Gene3D" id="1.10.8.500">
    <property type="entry name" value="HAMP domain in histidine kinase"/>
    <property type="match status" value="1"/>
</dbReference>
<dbReference type="InterPro" id="IPR003660">
    <property type="entry name" value="HAMP_dom"/>
</dbReference>